<comment type="caution">
    <text evidence="3">The sequence shown here is derived from an EMBL/GenBank/DDBJ whole genome shotgun (WGS) entry which is preliminary data.</text>
</comment>
<gene>
    <name evidence="3" type="ORF">VRU48_08550</name>
</gene>
<evidence type="ECO:0000313" key="3">
    <source>
        <dbReference type="EMBL" id="MEE1945155.1"/>
    </source>
</evidence>
<dbReference type="GO" id="GO:0016757">
    <property type="term" value="F:glycosyltransferase activity"/>
    <property type="evidence" value="ECO:0007669"/>
    <property type="project" value="UniProtKB-KW"/>
</dbReference>
<keyword evidence="4" id="KW-1185">Reference proteome</keyword>
<feature type="domain" description="Glycosyltransferase subfamily 4-like N-terminal" evidence="2">
    <location>
        <begin position="18"/>
        <end position="191"/>
    </location>
</feature>
<name>A0ABU7I6R1_9SPHI</name>
<dbReference type="NCBIfam" id="NF046085">
    <property type="entry name" value="XrtY_assoc_Gly1"/>
    <property type="match status" value="1"/>
</dbReference>
<dbReference type="EMBL" id="JAZDQT010000001">
    <property type="protein sequence ID" value="MEE1945155.1"/>
    <property type="molecule type" value="Genomic_DNA"/>
</dbReference>
<dbReference type="Gene3D" id="3.40.50.2000">
    <property type="entry name" value="Glycogen Phosphorylase B"/>
    <property type="match status" value="2"/>
</dbReference>
<accession>A0ABU7I6R1</accession>
<reference evidence="3 4" key="1">
    <citation type="submission" date="2024-01" db="EMBL/GenBank/DDBJ databases">
        <title>Pedobacter sp. nov., isolated from fresh soil.</title>
        <authorList>
            <person name="Le N.T.T."/>
        </authorList>
    </citation>
    <scope>NUCLEOTIDE SEQUENCE [LARGE SCALE GENOMIC DNA]</scope>
    <source>
        <strain evidence="3 4">KR3-3</strain>
    </source>
</reference>
<dbReference type="EC" id="2.4.-.-" evidence="3"/>
<protein>
    <submittedName>
        <fullName evidence="3">Glycosyltransferase</fullName>
        <ecNumber evidence="3">2.4.-.-</ecNumber>
    </submittedName>
</protein>
<organism evidence="3 4">
    <name type="scientific">Pedobacter albus</name>
    <dbReference type="NCBI Taxonomy" id="3113905"/>
    <lineage>
        <taxon>Bacteria</taxon>
        <taxon>Pseudomonadati</taxon>
        <taxon>Bacteroidota</taxon>
        <taxon>Sphingobacteriia</taxon>
        <taxon>Sphingobacteriales</taxon>
        <taxon>Sphingobacteriaceae</taxon>
        <taxon>Pedobacter</taxon>
    </lineage>
</organism>
<evidence type="ECO:0000259" key="2">
    <source>
        <dbReference type="Pfam" id="PF13439"/>
    </source>
</evidence>
<evidence type="ECO:0000259" key="1">
    <source>
        <dbReference type="Pfam" id="PF00534"/>
    </source>
</evidence>
<dbReference type="SUPFAM" id="SSF53756">
    <property type="entry name" value="UDP-Glycosyltransferase/glycogen phosphorylase"/>
    <property type="match status" value="1"/>
</dbReference>
<keyword evidence="3" id="KW-0808">Transferase</keyword>
<dbReference type="Pfam" id="PF13439">
    <property type="entry name" value="Glyco_transf_4"/>
    <property type="match status" value="1"/>
</dbReference>
<dbReference type="Proteomes" id="UP001336835">
    <property type="component" value="Unassembled WGS sequence"/>
</dbReference>
<dbReference type="Pfam" id="PF00534">
    <property type="entry name" value="Glycos_transf_1"/>
    <property type="match status" value="1"/>
</dbReference>
<dbReference type="PANTHER" id="PTHR12526">
    <property type="entry name" value="GLYCOSYLTRANSFERASE"/>
    <property type="match status" value="1"/>
</dbReference>
<dbReference type="RefSeq" id="WP_330107504.1">
    <property type="nucleotide sequence ID" value="NZ_JAZDQT010000001.1"/>
</dbReference>
<dbReference type="InterPro" id="IPR001296">
    <property type="entry name" value="Glyco_trans_1"/>
</dbReference>
<feature type="domain" description="Glycosyl transferase family 1" evidence="1">
    <location>
        <begin position="198"/>
        <end position="357"/>
    </location>
</feature>
<dbReference type="InterPro" id="IPR028098">
    <property type="entry name" value="Glyco_trans_4-like_N"/>
</dbReference>
<evidence type="ECO:0000313" key="4">
    <source>
        <dbReference type="Proteomes" id="UP001336835"/>
    </source>
</evidence>
<sequence>MFTKILQISAAYKPAYIYGGPTMSVAKLCEALTKANVPIEVLTTTANGQTELKVKPNEAQNVDGVAVSYFKRLTKDHTHFSPALLKALKSKIKQDKQVVVHIHAWWNLVSLLSCQVAKWNKVPVVLSPRGMLTDYTLGNRNASFKSIIHRFMGKRLLRYCHIHVTSEKEKQDVLRFIQPKSTTVIPNLVELGKSEVAKPKNITSAQFRLIFLSRIEEKKGLELLLKALANVSFDWSLSLAGSGTNAYVESLQLLAQQLGIASNISWIGQVKPEDKFEVLAQHDLMALTSYNENFANVVVESLSVGTPVLLSDQVGLADYVLEKELGWISTLNIENIVEQLTKAYQAKAQREQIRQIAPDLIATDFNPAQLVQKYISLYQKVQ</sequence>
<keyword evidence="3" id="KW-0328">Glycosyltransferase</keyword>
<proteinExistence type="predicted"/>